<organism evidence="2 3">
    <name type="scientific">Nonomuraea solani</name>
    <dbReference type="NCBI Taxonomy" id="1144553"/>
    <lineage>
        <taxon>Bacteria</taxon>
        <taxon>Bacillati</taxon>
        <taxon>Actinomycetota</taxon>
        <taxon>Actinomycetes</taxon>
        <taxon>Streptosporangiales</taxon>
        <taxon>Streptosporangiaceae</taxon>
        <taxon>Nonomuraea</taxon>
    </lineage>
</organism>
<evidence type="ECO:0000313" key="3">
    <source>
        <dbReference type="Proteomes" id="UP000236732"/>
    </source>
</evidence>
<dbReference type="EMBL" id="FNVT01000005">
    <property type="protein sequence ID" value="SEG84295.1"/>
    <property type="molecule type" value="Genomic_DNA"/>
</dbReference>
<dbReference type="AlphaFoldDB" id="A0A1H6DI17"/>
<keyword evidence="1" id="KW-0812">Transmembrane</keyword>
<gene>
    <name evidence="2" type="ORF">SAMN05444920_105343</name>
</gene>
<feature type="transmembrane region" description="Helical" evidence="1">
    <location>
        <begin position="64"/>
        <end position="86"/>
    </location>
</feature>
<reference evidence="2 3" key="1">
    <citation type="submission" date="2016-10" db="EMBL/GenBank/DDBJ databases">
        <authorList>
            <person name="de Groot N.N."/>
        </authorList>
    </citation>
    <scope>NUCLEOTIDE SEQUENCE [LARGE SCALE GENOMIC DNA]</scope>
    <source>
        <strain evidence="2 3">CGMCC 4.7037</strain>
    </source>
</reference>
<keyword evidence="3" id="KW-1185">Reference proteome</keyword>
<evidence type="ECO:0000313" key="2">
    <source>
        <dbReference type="EMBL" id="SEG84295.1"/>
    </source>
</evidence>
<name>A0A1H6DI17_9ACTN</name>
<dbReference type="Proteomes" id="UP000236732">
    <property type="component" value="Unassembled WGS sequence"/>
</dbReference>
<dbReference type="OrthoDB" id="3543860at2"/>
<evidence type="ECO:0000256" key="1">
    <source>
        <dbReference type="SAM" id="Phobius"/>
    </source>
</evidence>
<proteinExistence type="predicted"/>
<sequence length="181" mass="18438">MAGSGRAIGLVLLALGPVLAAAYAGAGLVAIRMAVRAQVAGPGWAGAPIAPGAMTALGADTWQVTWWTALLAGLVALAYVVIGVLLRRRARGRKALLVLSGVLIIPYALGFFVALLNPVKMMAGFYDKPDFAAGLPGWQSATPLILLAAALAQAVALAMVTAQSRRVTEPASSADRSSPPP</sequence>
<feature type="transmembrane region" description="Helical" evidence="1">
    <location>
        <begin position="137"/>
        <end position="160"/>
    </location>
</feature>
<accession>A0A1H6DI17</accession>
<keyword evidence="1" id="KW-0472">Membrane</keyword>
<dbReference type="RefSeq" id="WP_103957653.1">
    <property type="nucleotide sequence ID" value="NZ_FNVT01000005.1"/>
</dbReference>
<protein>
    <submittedName>
        <fullName evidence="2">Uncharacterized protein</fullName>
    </submittedName>
</protein>
<keyword evidence="1" id="KW-1133">Transmembrane helix</keyword>
<feature type="transmembrane region" description="Helical" evidence="1">
    <location>
        <begin position="95"/>
        <end position="117"/>
    </location>
</feature>